<reference evidence="1 2" key="2">
    <citation type="submission" date="2018-11" db="EMBL/GenBank/DDBJ databases">
        <authorList>
            <consortium name="Pathogen Informatics"/>
        </authorList>
    </citation>
    <scope>NUCLEOTIDE SEQUENCE [LARGE SCALE GENOMIC DNA]</scope>
</reference>
<protein>
    <submittedName>
        <fullName evidence="3">Decapping nuclease</fullName>
    </submittedName>
</protein>
<evidence type="ECO:0000313" key="3">
    <source>
        <dbReference type="WBParaSite" id="SBAD_0000316801-mRNA-1"/>
    </source>
</evidence>
<reference evidence="3" key="1">
    <citation type="submission" date="2016-06" db="UniProtKB">
        <authorList>
            <consortium name="WormBaseParasite"/>
        </authorList>
    </citation>
    <scope>IDENTIFICATION</scope>
</reference>
<dbReference type="Pfam" id="PF07914">
    <property type="entry name" value="DUF1679"/>
    <property type="match status" value="1"/>
</dbReference>
<dbReference type="Proteomes" id="UP000270296">
    <property type="component" value="Unassembled WGS sequence"/>
</dbReference>
<sequence length="146" mass="16395">MEDDEENFPELFEQIINDYCGTNKLLDEVDGLELTDGRGFLSRVIRFKLKWAGGVQDAPDVPTSLVLKVPNTKLVEQLHSSITKSDGTAKDRRLETSRLWINKLHSTECTVYGLFGQRPPVPVPLCYKHDVGDSDSPGEYDSLVID</sequence>
<name>A0A183IHC9_9BILA</name>
<dbReference type="EMBL" id="UZAM01007529">
    <property type="protein sequence ID" value="VDO99747.1"/>
    <property type="molecule type" value="Genomic_DNA"/>
</dbReference>
<dbReference type="OrthoDB" id="5915577at2759"/>
<keyword evidence="2" id="KW-1185">Reference proteome</keyword>
<gene>
    <name evidence="1" type="ORF">SBAD_LOCUS3024</name>
</gene>
<accession>A0A183IHC9</accession>
<proteinExistence type="predicted"/>
<dbReference type="WBParaSite" id="SBAD_0000316801-mRNA-1">
    <property type="protein sequence ID" value="SBAD_0000316801-mRNA-1"/>
    <property type="gene ID" value="SBAD_0000316801"/>
</dbReference>
<evidence type="ECO:0000313" key="2">
    <source>
        <dbReference type="Proteomes" id="UP000270296"/>
    </source>
</evidence>
<dbReference type="InterPro" id="IPR012877">
    <property type="entry name" value="Dhs-27"/>
</dbReference>
<dbReference type="AlphaFoldDB" id="A0A183IHC9"/>
<evidence type="ECO:0000313" key="1">
    <source>
        <dbReference type="EMBL" id="VDO99747.1"/>
    </source>
</evidence>
<organism evidence="3">
    <name type="scientific">Soboliphyme baturini</name>
    <dbReference type="NCBI Taxonomy" id="241478"/>
    <lineage>
        <taxon>Eukaryota</taxon>
        <taxon>Metazoa</taxon>
        <taxon>Ecdysozoa</taxon>
        <taxon>Nematoda</taxon>
        <taxon>Enoplea</taxon>
        <taxon>Dorylaimia</taxon>
        <taxon>Dioctophymatida</taxon>
        <taxon>Dioctophymatoidea</taxon>
        <taxon>Soboliphymatidae</taxon>
        <taxon>Soboliphyme</taxon>
    </lineage>
</organism>